<keyword evidence="3" id="KW-1185">Reference proteome</keyword>
<evidence type="ECO:0000313" key="2">
    <source>
        <dbReference type="EMBL" id="NIJ58933.1"/>
    </source>
</evidence>
<feature type="transmembrane region" description="Helical" evidence="1">
    <location>
        <begin position="6"/>
        <end position="39"/>
    </location>
</feature>
<evidence type="ECO:0000256" key="1">
    <source>
        <dbReference type="SAM" id="Phobius"/>
    </source>
</evidence>
<proteinExistence type="predicted"/>
<dbReference type="PANTHER" id="PTHR35813:SF1">
    <property type="entry name" value="INNER MEMBRANE PROTEIN YBAN"/>
    <property type="match status" value="1"/>
</dbReference>
<sequence>MRGLYLAAGLLFVALGFIGAFLPVLPTTPFLIVAAACFARSSQRLESWLLNHPRFGPLLRQWRERGAVPRQAKLMSLAGSSVGFLLFWIGYEPEPVSAIAVAALMLAGVAYVFSRPSA</sequence>
<reference evidence="2 3" key="1">
    <citation type="submission" date="2020-03" db="EMBL/GenBank/DDBJ databases">
        <title>Genomic Encyclopedia of Type Strains, Phase IV (KMG-IV): sequencing the most valuable type-strain genomes for metagenomic binning, comparative biology and taxonomic classification.</title>
        <authorList>
            <person name="Goeker M."/>
        </authorList>
    </citation>
    <scope>NUCLEOTIDE SEQUENCE [LARGE SCALE GENOMIC DNA]</scope>
    <source>
        <strain evidence="2 3">DSM 103870</strain>
    </source>
</reference>
<keyword evidence="1" id="KW-0472">Membrane</keyword>
<keyword evidence="1" id="KW-0812">Transmembrane</keyword>
<comment type="caution">
    <text evidence="2">The sequence shown here is derived from an EMBL/GenBank/DDBJ whole genome shotgun (WGS) entry which is preliminary data.</text>
</comment>
<dbReference type="EMBL" id="JAASQI010000006">
    <property type="protein sequence ID" value="NIJ58933.1"/>
    <property type="molecule type" value="Genomic_DNA"/>
</dbReference>
<feature type="transmembrane region" description="Helical" evidence="1">
    <location>
        <begin position="96"/>
        <end position="113"/>
    </location>
</feature>
<dbReference type="Pfam" id="PF04304">
    <property type="entry name" value="DUF454"/>
    <property type="match status" value="1"/>
</dbReference>
<gene>
    <name evidence="2" type="ORF">FHS82_002788</name>
</gene>
<dbReference type="PIRSF" id="PIRSF016789">
    <property type="entry name" value="DUF454"/>
    <property type="match status" value="1"/>
</dbReference>
<dbReference type="RefSeq" id="WP_166953783.1">
    <property type="nucleotide sequence ID" value="NZ_JAASQI010000006.1"/>
</dbReference>
<accession>A0ABX0V2Y3</accession>
<dbReference type="InterPro" id="IPR007401">
    <property type="entry name" value="DUF454"/>
</dbReference>
<evidence type="ECO:0008006" key="4">
    <source>
        <dbReference type="Google" id="ProtNLM"/>
    </source>
</evidence>
<name>A0ABX0V2Y3_9HYPH</name>
<dbReference type="PANTHER" id="PTHR35813">
    <property type="entry name" value="INNER MEMBRANE PROTEIN YBAN"/>
    <property type="match status" value="1"/>
</dbReference>
<feature type="transmembrane region" description="Helical" evidence="1">
    <location>
        <begin position="72"/>
        <end position="90"/>
    </location>
</feature>
<evidence type="ECO:0000313" key="3">
    <source>
        <dbReference type="Proteomes" id="UP001429580"/>
    </source>
</evidence>
<keyword evidence="1" id="KW-1133">Transmembrane helix</keyword>
<protein>
    <recommendedName>
        <fullName evidence="4">DUF454 domain-containing protein</fullName>
    </recommendedName>
</protein>
<dbReference type="Proteomes" id="UP001429580">
    <property type="component" value="Unassembled WGS sequence"/>
</dbReference>
<organism evidence="2 3">
    <name type="scientific">Pseudochelatococcus lubricantis</name>
    <dbReference type="NCBI Taxonomy" id="1538102"/>
    <lineage>
        <taxon>Bacteria</taxon>
        <taxon>Pseudomonadati</taxon>
        <taxon>Pseudomonadota</taxon>
        <taxon>Alphaproteobacteria</taxon>
        <taxon>Hyphomicrobiales</taxon>
        <taxon>Chelatococcaceae</taxon>
        <taxon>Pseudochelatococcus</taxon>
    </lineage>
</organism>